<name>A0A829ZCI0_9FIRM</name>
<keyword evidence="1" id="KW-0813">Transport</keyword>
<dbReference type="InterPro" id="IPR002178">
    <property type="entry name" value="PTS_EIIA_type-2_dom"/>
</dbReference>
<dbReference type="GO" id="GO:0016020">
    <property type="term" value="C:membrane"/>
    <property type="evidence" value="ECO:0007669"/>
    <property type="project" value="InterPro"/>
</dbReference>
<sequence length="150" mass="17184">MSSIIQKECIVFDIDTYDKNEAILTLVKKLKEQEKITSIDNFYQDVLDREKVAPTAIGYNIGLPHGRTNNVIEPAVCFGRLNNEIIWNEETKEVANIIILIAVPQDNEGNLHMQILSKLARKLMHEDFRNQLLNSKKAEVYKLLCEGLEV</sequence>
<comment type="caution">
    <text evidence="7">The sequence shown here is derived from an EMBL/GenBank/DDBJ whole genome shotgun (WGS) entry which is preliminary data.</text>
</comment>
<dbReference type="PROSITE" id="PS51094">
    <property type="entry name" value="PTS_EIIA_TYPE_2"/>
    <property type="match status" value="1"/>
</dbReference>
<evidence type="ECO:0000256" key="4">
    <source>
        <dbReference type="ARBA" id="ARBA00022679"/>
    </source>
</evidence>
<dbReference type="GO" id="GO:0009401">
    <property type="term" value="P:phosphoenolpyruvate-dependent sugar phosphotransferase system"/>
    <property type="evidence" value="ECO:0007669"/>
    <property type="project" value="UniProtKB-KW"/>
</dbReference>
<reference evidence="7 8" key="1">
    <citation type="journal article" date="2020" name="Microbiome">
        <title>Single-cell genomics of uncultured bacteria reveals dietary fiber responders in the mouse gut microbiota.</title>
        <authorList>
            <person name="Chijiiwa R."/>
            <person name="Hosokawa M."/>
            <person name="Kogawa M."/>
            <person name="Nishikawa Y."/>
            <person name="Ide K."/>
            <person name="Sakanashi C."/>
            <person name="Takahashi K."/>
            <person name="Takeyama H."/>
        </authorList>
    </citation>
    <scope>NUCLEOTIDE SEQUENCE [LARGE SCALE GENOMIC DNA]</scope>
    <source>
        <strain evidence="7">IMSAGC_017</strain>
    </source>
</reference>
<dbReference type="InterPro" id="IPR051541">
    <property type="entry name" value="PTS_SugarTrans_NitroReg"/>
</dbReference>
<accession>A0A829ZCI0</accession>
<evidence type="ECO:0000313" key="8">
    <source>
        <dbReference type="Proteomes" id="UP000490821"/>
    </source>
</evidence>
<dbReference type="EMBL" id="BLMI01000214">
    <property type="protein sequence ID" value="GFI41702.1"/>
    <property type="molecule type" value="Genomic_DNA"/>
</dbReference>
<dbReference type="PANTHER" id="PTHR47738">
    <property type="entry name" value="PTS SYSTEM FRUCTOSE-LIKE EIIA COMPONENT-RELATED"/>
    <property type="match status" value="1"/>
</dbReference>
<keyword evidence="2" id="KW-0597">Phosphoprotein</keyword>
<dbReference type="RefSeq" id="WP_172472928.1">
    <property type="nucleotide sequence ID" value="NZ_BLMI01000214.1"/>
</dbReference>
<proteinExistence type="predicted"/>
<gene>
    <name evidence="7" type="primary">manP_2</name>
    <name evidence="7" type="ORF">IMSAGC017_01747</name>
</gene>
<feature type="domain" description="PTS EIIA type-2" evidence="6">
    <location>
        <begin position="3"/>
        <end position="147"/>
    </location>
</feature>
<evidence type="ECO:0000256" key="1">
    <source>
        <dbReference type="ARBA" id="ARBA00022448"/>
    </source>
</evidence>
<dbReference type="Gene3D" id="3.40.930.10">
    <property type="entry name" value="Mannitol-specific EII, Chain A"/>
    <property type="match status" value="1"/>
</dbReference>
<evidence type="ECO:0000256" key="3">
    <source>
        <dbReference type="ARBA" id="ARBA00022597"/>
    </source>
</evidence>
<dbReference type="CDD" id="cd00211">
    <property type="entry name" value="PTS_IIA_fru"/>
    <property type="match status" value="1"/>
</dbReference>
<dbReference type="InterPro" id="IPR004715">
    <property type="entry name" value="PTS_IIA_fruc"/>
</dbReference>
<evidence type="ECO:0000256" key="5">
    <source>
        <dbReference type="ARBA" id="ARBA00022683"/>
    </source>
</evidence>
<evidence type="ECO:0000256" key="2">
    <source>
        <dbReference type="ARBA" id="ARBA00022553"/>
    </source>
</evidence>
<protein>
    <submittedName>
        <fullName evidence="7">PTS system mannose-specific EIIBCA component</fullName>
    </submittedName>
</protein>
<evidence type="ECO:0000313" key="7">
    <source>
        <dbReference type="EMBL" id="GFI41702.1"/>
    </source>
</evidence>
<dbReference type="Proteomes" id="UP000490821">
    <property type="component" value="Unassembled WGS sequence"/>
</dbReference>
<dbReference type="PANTHER" id="PTHR47738:SF2">
    <property type="entry name" value="PTS SYSTEM FRUCTOSE-LIKE EIIA COMPONENT"/>
    <property type="match status" value="1"/>
</dbReference>
<dbReference type="NCBIfam" id="TIGR00848">
    <property type="entry name" value="fruA"/>
    <property type="match status" value="1"/>
</dbReference>
<dbReference type="AlphaFoldDB" id="A0A829ZCI0"/>
<keyword evidence="5" id="KW-0598">Phosphotransferase system</keyword>
<dbReference type="InterPro" id="IPR016152">
    <property type="entry name" value="PTrfase/Anion_transptr"/>
</dbReference>
<organism evidence="7 8">
    <name type="scientific">Thomasclavelia cocleata</name>
    <dbReference type="NCBI Taxonomy" id="69824"/>
    <lineage>
        <taxon>Bacteria</taxon>
        <taxon>Bacillati</taxon>
        <taxon>Bacillota</taxon>
        <taxon>Erysipelotrichia</taxon>
        <taxon>Erysipelotrichales</taxon>
        <taxon>Coprobacillaceae</taxon>
        <taxon>Thomasclavelia</taxon>
    </lineage>
</organism>
<evidence type="ECO:0000259" key="6">
    <source>
        <dbReference type="PROSITE" id="PS51094"/>
    </source>
</evidence>
<dbReference type="SUPFAM" id="SSF55804">
    <property type="entry name" value="Phoshotransferase/anion transport protein"/>
    <property type="match status" value="1"/>
</dbReference>
<dbReference type="Pfam" id="PF00359">
    <property type="entry name" value="PTS_EIIA_2"/>
    <property type="match status" value="1"/>
</dbReference>
<keyword evidence="3" id="KW-0762">Sugar transport</keyword>
<keyword evidence="4" id="KW-0808">Transferase</keyword>
<dbReference type="GO" id="GO:0008982">
    <property type="term" value="F:protein-N(PI)-phosphohistidine-sugar phosphotransferase activity"/>
    <property type="evidence" value="ECO:0007669"/>
    <property type="project" value="InterPro"/>
</dbReference>